<evidence type="ECO:0000259" key="2">
    <source>
        <dbReference type="Pfam" id="PF13577"/>
    </source>
</evidence>
<dbReference type="InterPro" id="IPR037401">
    <property type="entry name" value="SnoaL-like"/>
</dbReference>
<comment type="caution">
    <text evidence="3">The sequence shown here is derived from an EMBL/GenBank/DDBJ whole genome shotgun (WGS) entry which is preliminary data.</text>
</comment>
<dbReference type="Proteomes" id="UP001331936">
    <property type="component" value="Unassembled WGS sequence"/>
</dbReference>
<feature type="region of interest" description="Disordered" evidence="1">
    <location>
        <begin position="158"/>
        <end position="189"/>
    </location>
</feature>
<organism evidence="3 4">
    <name type="scientific">Rhodococcus chondri</name>
    <dbReference type="NCBI Taxonomy" id="3065941"/>
    <lineage>
        <taxon>Bacteria</taxon>
        <taxon>Bacillati</taxon>
        <taxon>Actinomycetota</taxon>
        <taxon>Actinomycetes</taxon>
        <taxon>Mycobacteriales</taxon>
        <taxon>Nocardiaceae</taxon>
        <taxon>Rhodococcus</taxon>
    </lineage>
</organism>
<sequence>MTTSVTSLSADRIAKLETVLARQEILDTLTRFSRAMDRFDRDMFLSTFHPDATIAAGSFVGGPVELYDWSTDMHAQGQKATHHNLLNHTCDIDGDTAHTETYYLFAARNLDDSNWIAGGRYIDRLERRDGEWRIALRTNVIEWSGMVPSMDIPFADVPDVHDNGAPARSTSDPSYTRPLTNVRQPNVPA</sequence>
<accession>A0ABU7JST6</accession>
<dbReference type="RefSeq" id="WP_330152512.1">
    <property type="nucleotide sequence ID" value="NZ_JAUZMZ010000068.1"/>
</dbReference>
<dbReference type="Gene3D" id="3.10.450.50">
    <property type="match status" value="1"/>
</dbReference>
<keyword evidence="4" id="KW-1185">Reference proteome</keyword>
<reference evidence="3 4" key="1">
    <citation type="submission" date="2023-08" db="EMBL/GenBank/DDBJ databases">
        <authorList>
            <person name="Girao M."/>
            <person name="Carvalho M.F."/>
        </authorList>
    </citation>
    <scope>NUCLEOTIDE SEQUENCE [LARGE SCALE GENOMIC DNA]</scope>
    <source>
        <strain evidence="3 4">CC-R104</strain>
    </source>
</reference>
<dbReference type="InterPro" id="IPR032710">
    <property type="entry name" value="NTF2-like_dom_sf"/>
</dbReference>
<protein>
    <submittedName>
        <fullName evidence="3">Nuclear transport factor 2 family protein</fullName>
    </submittedName>
</protein>
<dbReference type="Pfam" id="PF13577">
    <property type="entry name" value="SnoaL_4"/>
    <property type="match status" value="1"/>
</dbReference>
<dbReference type="SUPFAM" id="SSF54427">
    <property type="entry name" value="NTF2-like"/>
    <property type="match status" value="1"/>
</dbReference>
<name>A0ABU7JST6_9NOCA</name>
<dbReference type="EMBL" id="JAUZMZ010000068">
    <property type="protein sequence ID" value="MEE2033095.1"/>
    <property type="molecule type" value="Genomic_DNA"/>
</dbReference>
<proteinExistence type="predicted"/>
<evidence type="ECO:0000256" key="1">
    <source>
        <dbReference type="SAM" id="MobiDB-lite"/>
    </source>
</evidence>
<gene>
    <name evidence="3" type="ORF">Q8814_13395</name>
</gene>
<evidence type="ECO:0000313" key="4">
    <source>
        <dbReference type="Proteomes" id="UP001331936"/>
    </source>
</evidence>
<feature type="domain" description="SnoaL-like" evidence="2">
    <location>
        <begin position="18"/>
        <end position="138"/>
    </location>
</feature>
<evidence type="ECO:0000313" key="3">
    <source>
        <dbReference type="EMBL" id="MEE2033095.1"/>
    </source>
</evidence>
<feature type="compositionally biased region" description="Polar residues" evidence="1">
    <location>
        <begin position="168"/>
        <end position="189"/>
    </location>
</feature>